<dbReference type="GO" id="GO:0007165">
    <property type="term" value="P:signal transduction"/>
    <property type="evidence" value="ECO:0007669"/>
    <property type="project" value="UniProtKB-KW"/>
</dbReference>
<evidence type="ECO:0000313" key="8">
    <source>
        <dbReference type="Proteomes" id="UP000075881"/>
    </source>
</evidence>
<feature type="transmembrane region" description="Helical" evidence="6">
    <location>
        <begin position="135"/>
        <end position="155"/>
    </location>
</feature>
<organism evidence="7 8">
    <name type="scientific">Anopheles christyi</name>
    <dbReference type="NCBI Taxonomy" id="43041"/>
    <lineage>
        <taxon>Eukaryota</taxon>
        <taxon>Metazoa</taxon>
        <taxon>Ecdysozoa</taxon>
        <taxon>Arthropoda</taxon>
        <taxon>Hexapoda</taxon>
        <taxon>Insecta</taxon>
        <taxon>Pterygota</taxon>
        <taxon>Neoptera</taxon>
        <taxon>Endopterygota</taxon>
        <taxon>Diptera</taxon>
        <taxon>Nematocera</taxon>
        <taxon>Culicoidea</taxon>
        <taxon>Culicidae</taxon>
        <taxon>Anophelinae</taxon>
        <taxon>Anopheles</taxon>
    </lineage>
</organism>
<keyword evidence="6" id="KW-0675">Receptor</keyword>
<evidence type="ECO:0000256" key="4">
    <source>
        <dbReference type="ARBA" id="ARBA00022989"/>
    </source>
</evidence>
<keyword evidence="8" id="KW-1185">Reference proteome</keyword>
<dbReference type="InterPro" id="IPR013604">
    <property type="entry name" value="7TM_chemorcpt"/>
</dbReference>
<evidence type="ECO:0000256" key="5">
    <source>
        <dbReference type="ARBA" id="ARBA00023136"/>
    </source>
</evidence>
<feature type="transmembrane region" description="Helical" evidence="6">
    <location>
        <begin position="71"/>
        <end position="88"/>
    </location>
</feature>
<proteinExistence type="inferred from homology"/>
<evidence type="ECO:0000256" key="6">
    <source>
        <dbReference type="RuleBase" id="RU363108"/>
    </source>
</evidence>
<keyword evidence="2 6" id="KW-1003">Cell membrane</keyword>
<comment type="similarity">
    <text evidence="6">Belongs to the insect chemoreceptor superfamily. Gustatory receptor (GR) family.</text>
</comment>
<sequence length="396" mass="46339">MTRLCAKLRVFFIVGSVFYLIPCQYSCKTNQFEANSYLSRLAFVVNLSLASAHMCFDWLQVWSGERHHVSRIFNFLLMLHTLTFPMIMVYMHLIMHLIVFIKRVQITVLFNALFTDRIWRFFGDRSNSWYDSTIWLGRITTTITLSALCYLGLLTFSRYVTISEYELYVNVLEGIRVYVTMIAILIYIVCVLVVKMHFKQIQVRIERFGASITTSRQWCIFMDQYTAAIGSVNEINNIFSMLLLMVLVQVQVQLSYQFFTLYCSTEYGLVPIVTGLMMLHTQLWESLFLVMLLVVGYACHSCHNQIEDANVAVRNNVVAINTHRVDARKWIDRFLLQTLCQTHQQHFFVGKLFIMDNKLVCMALTSMVTHLMILIQFLEYEIDEYIVLFRNVSSIP</sequence>
<evidence type="ECO:0000256" key="3">
    <source>
        <dbReference type="ARBA" id="ARBA00022692"/>
    </source>
</evidence>
<dbReference type="AlphaFoldDB" id="A0A182K6B3"/>
<feature type="transmembrane region" description="Helical" evidence="6">
    <location>
        <begin position="175"/>
        <end position="194"/>
    </location>
</feature>
<evidence type="ECO:0000256" key="1">
    <source>
        <dbReference type="ARBA" id="ARBA00004651"/>
    </source>
</evidence>
<feature type="transmembrane region" description="Helical" evidence="6">
    <location>
        <begin position="7"/>
        <end position="25"/>
    </location>
</feature>
<feature type="transmembrane region" description="Helical" evidence="6">
    <location>
        <begin position="238"/>
        <end position="259"/>
    </location>
</feature>
<protein>
    <recommendedName>
        <fullName evidence="6">Gustatory receptor</fullName>
    </recommendedName>
</protein>
<comment type="subcellular location">
    <subcellularLocation>
        <location evidence="1 6">Cell membrane</location>
        <topology evidence="1 6">Multi-pass membrane protein</topology>
    </subcellularLocation>
</comment>
<keyword evidence="5 6" id="KW-0472">Membrane</keyword>
<reference evidence="8" key="1">
    <citation type="submission" date="2013-03" db="EMBL/GenBank/DDBJ databases">
        <title>The Genome Sequence of Anopheles christyi ACHKN1017.</title>
        <authorList>
            <consortium name="The Broad Institute Genomics Platform"/>
            <person name="Neafsey D.E."/>
            <person name="Besansky N."/>
            <person name="Walker B."/>
            <person name="Young S.K."/>
            <person name="Zeng Q."/>
            <person name="Gargeya S."/>
            <person name="Fitzgerald M."/>
            <person name="Haas B."/>
            <person name="Abouelleil A."/>
            <person name="Allen A.W."/>
            <person name="Alvarado L."/>
            <person name="Arachchi H.M."/>
            <person name="Berlin A.M."/>
            <person name="Chapman S.B."/>
            <person name="Gainer-Dewar J."/>
            <person name="Goldberg J."/>
            <person name="Griggs A."/>
            <person name="Gujja S."/>
            <person name="Hansen M."/>
            <person name="Howarth C."/>
            <person name="Imamovic A."/>
            <person name="Ireland A."/>
            <person name="Larimer J."/>
            <person name="McCowan C."/>
            <person name="Murphy C."/>
            <person name="Pearson M."/>
            <person name="Poon T.W."/>
            <person name="Priest M."/>
            <person name="Roberts A."/>
            <person name="Saif S."/>
            <person name="Shea T."/>
            <person name="Sisk P."/>
            <person name="Sykes S."/>
            <person name="Wortman J."/>
            <person name="Nusbaum C."/>
            <person name="Birren B."/>
        </authorList>
    </citation>
    <scope>NUCLEOTIDE SEQUENCE [LARGE SCALE GENOMIC DNA]</scope>
    <source>
        <strain evidence="8">ACHKN1017</strain>
    </source>
</reference>
<feature type="transmembrane region" description="Helical" evidence="6">
    <location>
        <begin position="359"/>
        <end position="378"/>
    </location>
</feature>
<dbReference type="EnsemblMetazoa" id="ACHR006298-RA">
    <property type="protein sequence ID" value="ACHR006298-PA"/>
    <property type="gene ID" value="ACHR006298"/>
</dbReference>
<keyword evidence="6" id="KW-0807">Transducer</keyword>
<feature type="transmembrane region" description="Helical" evidence="6">
    <location>
        <begin position="279"/>
        <end position="299"/>
    </location>
</feature>
<keyword evidence="3 6" id="KW-0812">Transmembrane</keyword>
<dbReference type="VEuPathDB" id="VectorBase:ACHR006298"/>
<name>A0A182K6B3_9DIPT</name>
<dbReference type="Proteomes" id="UP000075881">
    <property type="component" value="Unassembled WGS sequence"/>
</dbReference>
<accession>A0A182K6B3</accession>
<dbReference type="GO" id="GO:0005886">
    <property type="term" value="C:plasma membrane"/>
    <property type="evidence" value="ECO:0007669"/>
    <property type="project" value="UniProtKB-SubCell"/>
</dbReference>
<evidence type="ECO:0000313" key="7">
    <source>
        <dbReference type="EnsemblMetazoa" id="ACHR006298-PA"/>
    </source>
</evidence>
<reference evidence="7" key="2">
    <citation type="submission" date="2020-05" db="UniProtKB">
        <authorList>
            <consortium name="EnsemblMetazoa"/>
        </authorList>
    </citation>
    <scope>IDENTIFICATION</scope>
    <source>
        <strain evidence="7">ACHKN1017</strain>
    </source>
</reference>
<dbReference type="Pfam" id="PF08395">
    <property type="entry name" value="7tm_7"/>
    <property type="match status" value="1"/>
</dbReference>
<keyword evidence="4 6" id="KW-1133">Transmembrane helix</keyword>
<dbReference type="GO" id="GO:0050909">
    <property type="term" value="P:sensory perception of taste"/>
    <property type="evidence" value="ECO:0007669"/>
    <property type="project" value="InterPro"/>
</dbReference>
<evidence type="ECO:0000256" key="2">
    <source>
        <dbReference type="ARBA" id="ARBA00022475"/>
    </source>
</evidence>
<feature type="transmembrane region" description="Helical" evidence="6">
    <location>
        <begin position="37"/>
        <end position="59"/>
    </location>
</feature>
<comment type="function">
    <text evidence="6">Gustatory receptor which mediates acceptance or avoidance behavior, depending on its substrates.</text>
</comment>
<comment type="caution">
    <text evidence="6">Lacks conserved residue(s) required for the propagation of feature annotation.</text>
</comment>